<accession>A0A9E7FHA5</accession>
<protein>
    <submittedName>
        <fullName evidence="2">Uncharacterized protein</fullName>
    </submittedName>
</protein>
<keyword evidence="3" id="KW-1185">Reference proteome</keyword>
<evidence type="ECO:0000313" key="2">
    <source>
        <dbReference type="EMBL" id="URD95156.1"/>
    </source>
</evidence>
<evidence type="ECO:0000313" key="3">
    <source>
        <dbReference type="Proteomes" id="UP001055439"/>
    </source>
</evidence>
<name>A0A9E7FHA5_9LILI</name>
<dbReference type="AlphaFoldDB" id="A0A9E7FHA5"/>
<dbReference type="EMBL" id="CP097506">
    <property type="protein sequence ID" value="URD95156.1"/>
    <property type="molecule type" value="Genomic_DNA"/>
</dbReference>
<sequence length="75" mass="8306">MRIGRRTAPLLLMPSPLWRCHAWRGFAPEISCSNEPEKMEDRRLGPNPSSFGAGAVGGFDEGRRIFFRELTAGSG</sequence>
<proteinExistence type="predicted"/>
<evidence type="ECO:0000256" key="1">
    <source>
        <dbReference type="SAM" id="MobiDB-lite"/>
    </source>
</evidence>
<feature type="region of interest" description="Disordered" evidence="1">
    <location>
        <begin position="37"/>
        <end position="56"/>
    </location>
</feature>
<reference evidence="2" key="1">
    <citation type="submission" date="2022-05" db="EMBL/GenBank/DDBJ databases">
        <title>The Musa troglodytarum L. genome provides insights into the mechanism of non-climacteric behaviour and enrichment of carotenoids.</title>
        <authorList>
            <person name="Wang J."/>
        </authorList>
    </citation>
    <scope>NUCLEOTIDE SEQUENCE</scope>
    <source>
        <tissue evidence="2">Leaf</tissue>
    </source>
</reference>
<organism evidence="2 3">
    <name type="scientific">Musa troglodytarum</name>
    <name type="common">fe'i banana</name>
    <dbReference type="NCBI Taxonomy" id="320322"/>
    <lineage>
        <taxon>Eukaryota</taxon>
        <taxon>Viridiplantae</taxon>
        <taxon>Streptophyta</taxon>
        <taxon>Embryophyta</taxon>
        <taxon>Tracheophyta</taxon>
        <taxon>Spermatophyta</taxon>
        <taxon>Magnoliopsida</taxon>
        <taxon>Liliopsida</taxon>
        <taxon>Zingiberales</taxon>
        <taxon>Musaceae</taxon>
        <taxon>Musa</taxon>
    </lineage>
</organism>
<gene>
    <name evidence="2" type="ORF">MUK42_35563</name>
</gene>
<dbReference type="Proteomes" id="UP001055439">
    <property type="component" value="Chromosome 4"/>
</dbReference>